<dbReference type="InterPro" id="IPR006900">
    <property type="entry name" value="Sec23/24_helical_dom"/>
</dbReference>
<dbReference type="GO" id="GO:0070971">
    <property type="term" value="C:endoplasmic reticulum exit site"/>
    <property type="evidence" value="ECO:0007669"/>
    <property type="project" value="TreeGrafter"/>
</dbReference>
<dbReference type="GO" id="GO:0090110">
    <property type="term" value="P:COPII-coated vesicle cargo loading"/>
    <property type="evidence" value="ECO:0007669"/>
    <property type="project" value="TreeGrafter"/>
</dbReference>
<keyword evidence="9" id="KW-0333">Golgi apparatus</keyword>
<dbReference type="GO" id="GO:0005789">
    <property type="term" value="C:endoplasmic reticulum membrane"/>
    <property type="evidence" value="ECO:0007669"/>
    <property type="project" value="UniProtKB-SubCell"/>
</dbReference>
<dbReference type="InterPro" id="IPR006896">
    <property type="entry name" value="Sec23/24_trunk_dom"/>
</dbReference>
<dbReference type="SUPFAM" id="SSF81995">
    <property type="entry name" value="beta-sandwich domain of Sec23/24"/>
    <property type="match status" value="1"/>
</dbReference>
<evidence type="ECO:0000256" key="3">
    <source>
        <dbReference type="ARBA" id="ARBA00004397"/>
    </source>
</evidence>
<feature type="region of interest" description="Disordered" evidence="12">
    <location>
        <begin position="1137"/>
        <end position="1159"/>
    </location>
</feature>
<comment type="similarity">
    <text evidence="4">Belongs to the SEC23/SEC24 family. SEC24 subfamily.</text>
</comment>
<dbReference type="GO" id="GO:0008270">
    <property type="term" value="F:zinc ion binding"/>
    <property type="evidence" value="ECO:0007669"/>
    <property type="project" value="InterPro"/>
</dbReference>
<dbReference type="InterPro" id="IPR036465">
    <property type="entry name" value="vWFA_dom_sf"/>
</dbReference>
<feature type="domain" description="Zinc finger Sec23/Sec24-type" evidence="13">
    <location>
        <begin position="563"/>
        <end position="600"/>
    </location>
</feature>
<dbReference type="Pfam" id="PF04815">
    <property type="entry name" value="Sec23_helical"/>
    <property type="match status" value="1"/>
</dbReference>
<keyword evidence="8" id="KW-0653">Protein transport</keyword>
<evidence type="ECO:0000256" key="6">
    <source>
        <dbReference type="ARBA" id="ARBA00022824"/>
    </source>
</evidence>
<dbReference type="GO" id="GO:0030127">
    <property type="term" value="C:COPII vesicle coat"/>
    <property type="evidence" value="ECO:0007669"/>
    <property type="project" value="InterPro"/>
</dbReference>
<feature type="domain" description="Sec23/Sec24 trunk" evidence="14">
    <location>
        <begin position="637"/>
        <end position="854"/>
    </location>
</feature>
<proteinExistence type="inferred from homology"/>
<comment type="subcellular location">
    <subcellularLocation>
        <location evidence="1">Cytoplasmic vesicle</location>
        <location evidence="1">COPII-coated vesicle membrane</location>
        <topology evidence="1">Peripheral membrane protein</topology>
        <orientation evidence="1">Cytoplasmic side</orientation>
    </subcellularLocation>
    <subcellularLocation>
        <location evidence="3">Endoplasmic reticulum membrane</location>
        <topology evidence="3">Peripheral membrane protein</topology>
        <orientation evidence="3">Cytoplasmic side</orientation>
    </subcellularLocation>
    <subcellularLocation>
        <location evidence="2">Golgi apparatus membrane</location>
    </subcellularLocation>
</comment>
<dbReference type="SUPFAM" id="SSF81811">
    <property type="entry name" value="Helical domain of Sec23/24"/>
    <property type="match status" value="1"/>
</dbReference>
<evidence type="ECO:0008006" key="19">
    <source>
        <dbReference type="Google" id="ProtNLM"/>
    </source>
</evidence>
<evidence type="ECO:0000313" key="17">
    <source>
        <dbReference type="EMBL" id="CAL5139351.1"/>
    </source>
</evidence>
<evidence type="ECO:0000256" key="1">
    <source>
        <dbReference type="ARBA" id="ARBA00004299"/>
    </source>
</evidence>
<feature type="compositionally biased region" description="Pro residues" evidence="12">
    <location>
        <begin position="223"/>
        <end position="234"/>
    </location>
</feature>
<comment type="caution">
    <text evidence="17">The sequence shown here is derived from an EMBL/GenBank/DDBJ whole genome shotgun (WGS) entry which is preliminary data.</text>
</comment>
<dbReference type="Gene3D" id="3.40.50.410">
    <property type="entry name" value="von Willebrand factor, type A domain"/>
    <property type="match status" value="1"/>
</dbReference>
<dbReference type="Gene3D" id="2.60.40.1670">
    <property type="entry name" value="beta-sandwich domain of Sec23/24"/>
    <property type="match status" value="1"/>
</dbReference>
<keyword evidence="7" id="KW-0931">ER-Golgi transport</keyword>
<evidence type="ECO:0000256" key="4">
    <source>
        <dbReference type="ARBA" id="ARBA00008334"/>
    </source>
</evidence>
<reference evidence="17" key="1">
    <citation type="submission" date="2024-06" db="EMBL/GenBank/DDBJ databases">
        <authorList>
            <person name="Liu X."/>
            <person name="Lenzi L."/>
            <person name="Haldenby T S."/>
            <person name="Uol C."/>
        </authorList>
    </citation>
    <scope>NUCLEOTIDE SEQUENCE</scope>
</reference>
<protein>
    <recommendedName>
        <fullName evidence="19">Protein transport protein Sec24B</fullName>
    </recommendedName>
</protein>
<dbReference type="SUPFAM" id="SSF82919">
    <property type="entry name" value="Zn-finger domain of Sec23/24"/>
    <property type="match status" value="1"/>
</dbReference>
<feature type="compositionally biased region" description="Pro residues" evidence="12">
    <location>
        <begin position="397"/>
        <end position="415"/>
    </location>
</feature>
<feature type="region of interest" description="Disordered" evidence="12">
    <location>
        <begin position="1"/>
        <end position="22"/>
    </location>
</feature>
<dbReference type="Pfam" id="PF08033">
    <property type="entry name" value="Sec23_BS"/>
    <property type="match status" value="1"/>
</dbReference>
<dbReference type="GO" id="GO:0000139">
    <property type="term" value="C:Golgi membrane"/>
    <property type="evidence" value="ECO:0007669"/>
    <property type="project" value="UniProtKB-SubCell"/>
</dbReference>
<dbReference type="Proteomes" id="UP001497525">
    <property type="component" value="Unassembled WGS sequence"/>
</dbReference>
<evidence type="ECO:0000256" key="5">
    <source>
        <dbReference type="ARBA" id="ARBA00022448"/>
    </source>
</evidence>
<keyword evidence="6" id="KW-0256">Endoplasmic reticulum</keyword>
<feature type="compositionally biased region" description="Polar residues" evidence="12">
    <location>
        <begin position="380"/>
        <end position="394"/>
    </location>
</feature>
<dbReference type="InterPro" id="IPR050550">
    <property type="entry name" value="SEC23_SEC24_subfamily"/>
</dbReference>
<dbReference type="Gene3D" id="3.40.20.10">
    <property type="entry name" value="Severin"/>
    <property type="match status" value="1"/>
</dbReference>
<feature type="compositionally biased region" description="Polar residues" evidence="12">
    <location>
        <begin position="255"/>
        <end position="264"/>
    </location>
</feature>
<dbReference type="Pfam" id="PF04810">
    <property type="entry name" value="zf-Sec23_Sec24"/>
    <property type="match status" value="1"/>
</dbReference>
<evidence type="ECO:0000259" key="16">
    <source>
        <dbReference type="Pfam" id="PF08033"/>
    </source>
</evidence>
<feature type="region of interest" description="Disordered" evidence="12">
    <location>
        <begin position="203"/>
        <end position="264"/>
    </location>
</feature>
<evidence type="ECO:0000256" key="7">
    <source>
        <dbReference type="ARBA" id="ARBA00022892"/>
    </source>
</evidence>
<feature type="region of interest" description="Disordered" evidence="12">
    <location>
        <begin position="288"/>
        <end position="436"/>
    </location>
</feature>
<dbReference type="SUPFAM" id="SSF53300">
    <property type="entry name" value="vWA-like"/>
    <property type="match status" value="1"/>
</dbReference>
<evidence type="ECO:0000256" key="8">
    <source>
        <dbReference type="ARBA" id="ARBA00022927"/>
    </source>
</evidence>
<gene>
    <name evidence="17" type="ORF">CDAUBV1_LOCUS14380</name>
</gene>
<dbReference type="InterPro" id="IPR029006">
    <property type="entry name" value="ADF-H/Gelsolin-like_dom_sf"/>
</dbReference>
<dbReference type="InterPro" id="IPR036180">
    <property type="entry name" value="Gelsolin-like_dom_sf"/>
</dbReference>
<dbReference type="GO" id="GO:0000149">
    <property type="term" value="F:SNARE binding"/>
    <property type="evidence" value="ECO:0007669"/>
    <property type="project" value="TreeGrafter"/>
</dbReference>
<dbReference type="SUPFAM" id="SSF82754">
    <property type="entry name" value="C-terminal, gelsolin-like domain of Sec23/24"/>
    <property type="match status" value="1"/>
</dbReference>
<evidence type="ECO:0000256" key="11">
    <source>
        <dbReference type="ARBA" id="ARBA00023329"/>
    </source>
</evidence>
<feature type="domain" description="Sec23/Sec24 helical" evidence="15">
    <location>
        <begin position="995"/>
        <end position="1100"/>
    </location>
</feature>
<dbReference type="Pfam" id="PF04811">
    <property type="entry name" value="Sec23_trunk"/>
    <property type="match status" value="1"/>
</dbReference>
<keyword evidence="5" id="KW-0813">Transport</keyword>
<evidence type="ECO:0000313" key="18">
    <source>
        <dbReference type="Proteomes" id="UP001497525"/>
    </source>
</evidence>
<organism evidence="17 18">
    <name type="scientific">Calicophoron daubneyi</name>
    <name type="common">Rumen fluke</name>
    <name type="synonym">Paramphistomum daubneyi</name>
    <dbReference type="NCBI Taxonomy" id="300641"/>
    <lineage>
        <taxon>Eukaryota</taxon>
        <taxon>Metazoa</taxon>
        <taxon>Spiralia</taxon>
        <taxon>Lophotrochozoa</taxon>
        <taxon>Platyhelminthes</taxon>
        <taxon>Trematoda</taxon>
        <taxon>Digenea</taxon>
        <taxon>Plagiorchiida</taxon>
        <taxon>Pronocephalata</taxon>
        <taxon>Paramphistomoidea</taxon>
        <taxon>Paramphistomidae</taxon>
        <taxon>Calicophoron</taxon>
    </lineage>
</organism>
<name>A0AAV2TRZ1_CALDB</name>
<dbReference type="EMBL" id="CAXLJL010000600">
    <property type="protein sequence ID" value="CAL5139351.1"/>
    <property type="molecule type" value="Genomic_DNA"/>
</dbReference>
<evidence type="ECO:0000256" key="2">
    <source>
        <dbReference type="ARBA" id="ARBA00004394"/>
    </source>
</evidence>
<dbReference type="InterPro" id="IPR036175">
    <property type="entry name" value="Sec23/24_helical_dom_sf"/>
</dbReference>
<dbReference type="Gene3D" id="1.20.120.730">
    <property type="entry name" value="Sec23/Sec24 helical domain"/>
    <property type="match status" value="1"/>
</dbReference>
<evidence type="ECO:0000259" key="14">
    <source>
        <dbReference type="Pfam" id="PF04811"/>
    </source>
</evidence>
<dbReference type="PANTHER" id="PTHR13803:SF39">
    <property type="entry name" value="SECRETORY 24AB, ISOFORM A"/>
    <property type="match status" value="1"/>
</dbReference>
<evidence type="ECO:0000256" key="9">
    <source>
        <dbReference type="ARBA" id="ARBA00023034"/>
    </source>
</evidence>
<evidence type="ECO:0000256" key="10">
    <source>
        <dbReference type="ARBA" id="ARBA00023136"/>
    </source>
</evidence>
<sequence length="1316" mass="141692">MMESVSPNQPQEVQLAVSSVQDSVGLPSTRGLQGQLRGMPTSSIDPKIVDSGAVRNAYTTSPVMVPKSGSGMDSVRSVNTGVMPYSLPNSFSVNQDGQRLPPASSVQTNAVRGQVAGDGIPSTGRTNVIGDQMLNARSVSTAPIVANVPTLSNAQATPSTYQIQSSHGDPAVGSGMSFGRVGSSYSGCTPGLAGPNSIQSCDGTGLHLDHSSLPKMSPNRIFPQPPPLAPPYPSPDHRSASSAASNQLPPAGTANARSDSPTFQCPTQAIGAQVACASGMYGSNSPPLNANLSAQLPRPVSSRDFVTPPPPVHPPATTASQRPMGYDRTSPMLPPTPRTSTSQPPMPPMAPQPYTVHSVPRPPSAPSPGVSLSHPLVEPSRTQFGNFPPRTQQFPRPNDPYRPIPIPPTSAPLPPQAASTNPSAYSAYPSGHHSNSVVPPRIPPVRPDMIHAPTPPYQHQIPHDHSAVFRSPGTPATGAEWNRIKSPIGLLQERCLLPTDSADLPPKPAIPTPVNCDPDVMRCTLTNVPGNSKLLARCRLPLGLIMHPFRDLSSLHTINSTVIVRCRSCRTYINPFVQFIDSGRRWRCPVCLLANSVPDDFYYDPGTQTYGDPARRPEIRSATVEFIAPSEYMLRPPQPATYLFCFDVSRNAIATGYLHFACERLAASLDRMPGDSRRQIAFMTFDSAVHFYKLCGETMKLMVCPDLEDPFLPDYEGLVNRVDGSSEIFQDFLSRLPGSFARTNDVNNCLGTTLQLALKLIGGTGGRITLFTTSLPNVGAGSLEIREEVSDRTSTEIKHLGPAVDFYKTFALDCAAQQVAVDLFIMNSQYCDIATLSGAARFSSGCVYHYPEFYYPPKFDPNSDESRSNGPPVEVQTPAAAVEVERFRRDFDRYLSRKIGFEAVMRIRCTHGIAIQTFHGCFFVRSTDLMSLPNVNPDAGFAVQLGIQDSVEKFSTVCFQAAILYTSSKGDRRIRVHTLCLPVVHNASEVFQGADQGAIACLIGKMAVDRAISSGLPNAREAMVAAVADALAAFASAIGITPGASISSYALACPPNLRLLPLYICGLLRYRAFEIGLPLRLDDRSAALERIKSAPPEDLLALCYPRLYAVHRFASKPFVSNAASLAQKAAALSLNNCGDSQQADDEDEDSSSTESSCALNEAEQLPGQLHLTAQSISRDGVYLLDTGELFLLLVGTGLDPATNQSGSSELLKQLLNISSPDELPAYGGPFALPSLPPPDQEHSDTKPPIPAARRRLSALITLLRRRRATNNALVCMRHDAPASLRTRFLAAFVEDRTESAPSYHEFLQMVENLMKV</sequence>
<accession>A0AAV2TRZ1</accession>
<evidence type="ECO:0000259" key="13">
    <source>
        <dbReference type="Pfam" id="PF04810"/>
    </source>
</evidence>
<evidence type="ECO:0000259" key="15">
    <source>
        <dbReference type="Pfam" id="PF04815"/>
    </source>
</evidence>
<dbReference type="PANTHER" id="PTHR13803">
    <property type="entry name" value="SEC24-RELATED PROTEIN"/>
    <property type="match status" value="1"/>
</dbReference>
<dbReference type="GO" id="GO:0006886">
    <property type="term" value="P:intracellular protein transport"/>
    <property type="evidence" value="ECO:0007669"/>
    <property type="project" value="InterPro"/>
</dbReference>
<dbReference type="InterPro" id="IPR006895">
    <property type="entry name" value="Znf_Sec23_Sec24"/>
</dbReference>
<feature type="compositionally biased region" description="Acidic residues" evidence="12">
    <location>
        <begin position="1142"/>
        <end position="1151"/>
    </location>
</feature>
<dbReference type="Gene3D" id="2.30.30.380">
    <property type="entry name" value="Zn-finger domain of Sec23/24"/>
    <property type="match status" value="1"/>
</dbReference>
<feature type="region of interest" description="Disordered" evidence="12">
    <location>
        <begin position="1226"/>
        <end position="1250"/>
    </location>
</feature>
<evidence type="ECO:0000256" key="12">
    <source>
        <dbReference type="SAM" id="MobiDB-lite"/>
    </source>
</evidence>
<feature type="domain" description="Sec23/Sec24 beta-sandwich" evidence="16">
    <location>
        <begin position="900"/>
        <end position="984"/>
    </location>
</feature>
<keyword evidence="10" id="KW-0472">Membrane</keyword>
<dbReference type="InterPro" id="IPR036174">
    <property type="entry name" value="Znf_Sec23_Sec24_sf"/>
</dbReference>
<dbReference type="InterPro" id="IPR012990">
    <property type="entry name" value="Beta-sandwich_Sec23_24"/>
</dbReference>
<keyword evidence="11" id="KW-0968">Cytoplasmic vesicle</keyword>